<reference evidence="2 3" key="1">
    <citation type="journal article" date="2020" name="bioRxiv">
        <title>Metabolic contributions of an alphaproteobacterial endosymbiont in the apicomplexan Cardiosporidium cionae.</title>
        <authorList>
            <person name="Hunter E.S."/>
            <person name="Paight C.J."/>
            <person name="Lane C.E."/>
        </authorList>
    </citation>
    <scope>NUCLEOTIDE SEQUENCE [LARGE SCALE GENOMIC DNA]</scope>
    <source>
        <strain evidence="2">ESH_2018</strain>
    </source>
</reference>
<organism evidence="2 3">
    <name type="scientific">Cardiosporidium cionae</name>
    <dbReference type="NCBI Taxonomy" id="476202"/>
    <lineage>
        <taxon>Eukaryota</taxon>
        <taxon>Sar</taxon>
        <taxon>Alveolata</taxon>
        <taxon>Apicomplexa</taxon>
        <taxon>Aconoidasida</taxon>
        <taxon>Nephromycida</taxon>
        <taxon>Cardiosporidium</taxon>
    </lineage>
</organism>
<dbReference type="Proteomes" id="UP000823046">
    <property type="component" value="Unassembled WGS sequence"/>
</dbReference>
<proteinExistence type="predicted"/>
<dbReference type="SMART" id="SM00316">
    <property type="entry name" value="S1"/>
    <property type="match status" value="2"/>
</dbReference>
<dbReference type="PANTHER" id="PTHR23270:SF10">
    <property type="entry name" value="PROTEIN RRP5 HOMOLOG"/>
    <property type="match status" value="1"/>
</dbReference>
<dbReference type="EMBL" id="JADAQX010000928">
    <property type="protein sequence ID" value="KAF8819147.1"/>
    <property type="molecule type" value="Genomic_DNA"/>
</dbReference>
<dbReference type="Gene3D" id="2.40.50.140">
    <property type="entry name" value="Nucleic acid-binding proteins"/>
    <property type="match status" value="3"/>
</dbReference>
<name>A0ABQ7J578_9APIC</name>
<gene>
    <name evidence="2" type="ORF">IE077_001569</name>
</gene>
<feature type="domain" description="S1 motif" evidence="1">
    <location>
        <begin position="59"/>
        <end position="135"/>
    </location>
</feature>
<dbReference type="InterPro" id="IPR003029">
    <property type="entry name" value="S1_domain"/>
</dbReference>
<sequence length="611" mass="67372">VTIKMEDFPRRRPLSTPKAVSVAKKKKNQGSNGDLLTDLLPLVKHRAAKALLMPDLSPGTLLLGAIGNVYKHELLIHLPYSLIGYVEKNHSYESTFEETSEWQSLSLTDYFHVGDLVLCVVLSNDISRRVLLSLRPTLINAGLTVKKVTKHMTLSTYIRSKEEHGYLLSPGIPNFSIFLPFSSLPSPHSFNPPMGSLLYVHLTAVNSNAFSAVCVLANTMSMNTVTFTETLDWDTLKPGCLFEGRLSHIYATNSKKISSKKGEFLPSPLEDASLSHREHLSAFPPPSLQGVDVSFCGNLKGFVPFHHLVHPSALGISSVKFRIIAILPVQRTIYLSFLPHILQWTPFSPPLPEKSMGLKLEDASVVHIQSRYGLWLLGSLPSVSDDSVALSQPVLAACHLSRIADTKISTVEESLALHTHRNARVLFTNILEGQCIVSLQPSVWNEAILSPNDLKPGDIVKGEILRITQKELIVKFSKFITTKVPILHLTDIPLSEVSPGFKVGKSVTFRILRYDAIKSILHVTAKKSFLRDKSPLLSLTKETPIGLQALATLPVGCTICQLLLIGRCASGFFVVIPPSEDLMIPPTLAFLPLMHLADDVGQAHRMHQHLP</sequence>
<dbReference type="PROSITE" id="PS50126">
    <property type="entry name" value="S1"/>
    <property type="match status" value="2"/>
</dbReference>
<keyword evidence="3" id="KW-1185">Reference proteome</keyword>
<comment type="caution">
    <text evidence="2">The sequence shown here is derived from an EMBL/GenBank/DDBJ whole genome shotgun (WGS) entry which is preliminary data.</text>
</comment>
<evidence type="ECO:0000313" key="3">
    <source>
        <dbReference type="Proteomes" id="UP000823046"/>
    </source>
</evidence>
<dbReference type="InterPro" id="IPR045209">
    <property type="entry name" value="Rrp5"/>
</dbReference>
<accession>A0ABQ7J578</accession>
<dbReference type="SUPFAM" id="SSF50249">
    <property type="entry name" value="Nucleic acid-binding proteins"/>
    <property type="match status" value="2"/>
</dbReference>
<evidence type="ECO:0000313" key="2">
    <source>
        <dbReference type="EMBL" id="KAF8819147.1"/>
    </source>
</evidence>
<evidence type="ECO:0000259" key="1">
    <source>
        <dbReference type="PROSITE" id="PS50126"/>
    </source>
</evidence>
<feature type="non-terminal residue" evidence="2">
    <location>
        <position position="611"/>
    </location>
</feature>
<feature type="non-terminal residue" evidence="2">
    <location>
        <position position="1"/>
    </location>
</feature>
<protein>
    <submittedName>
        <fullName evidence="2">RRna biogenesis protein rrp5</fullName>
    </submittedName>
</protein>
<feature type="domain" description="S1 motif" evidence="1">
    <location>
        <begin position="457"/>
        <end position="526"/>
    </location>
</feature>
<dbReference type="PANTHER" id="PTHR23270">
    <property type="entry name" value="PROGRAMMED CELL DEATH PROTEIN 11 PRE-RRNA PROCESSING PROTEIN RRP5"/>
    <property type="match status" value="1"/>
</dbReference>
<dbReference type="InterPro" id="IPR012340">
    <property type="entry name" value="NA-bd_OB-fold"/>
</dbReference>